<sequence>MKGSENGVVGNKSANLPSLVGSVAQRALAYKDLPWTVGLALLSAVGCAGKRLLSSKQTNFLVFCSNFNLVFFCSSIAFDCNLIVTRLDYSQGCLELKKKEQSKAANWGLIEAID</sequence>
<name>A0ACB9ZUL1_CATRO</name>
<organism evidence="1 2">
    <name type="scientific">Catharanthus roseus</name>
    <name type="common">Madagascar periwinkle</name>
    <name type="synonym">Vinca rosea</name>
    <dbReference type="NCBI Taxonomy" id="4058"/>
    <lineage>
        <taxon>Eukaryota</taxon>
        <taxon>Viridiplantae</taxon>
        <taxon>Streptophyta</taxon>
        <taxon>Embryophyta</taxon>
        <taxon>Tracheophyta</taxon>
        <taxon>Spermatophyta</taxon>
        <taxon>Magnoliopsida</taxon>
        <taxon>eudicotyledons</taxon>
        <taxon>Gunneridae</taxon>
        <taxon>Pentapetalae</taxon>
        <taxon>asterids</taxon>
        <taxon>lamiids</taxon>
        <taxon>Gentianales</taxon>
        <taxon>Apocynaceae</taxon>
        <taxon>Rauvolfioideae</taxon>
        <taxon>Vinceae</taxon>
        <taxon>Catharanthinae</taxon>
        <taxon>Catharanthus</taxon>
    </lineage>
</organism>
<comment type="caution">
    <text evidence="1">The sequence shown here is derived from an EMBL/GenBank/DDBJ whole genome shotgun (WGS) entry which is preliminary data.</text>
</comment>
<gene>
    <name evidence="1" type="ORF">M9H77_29504</name>
</gene>
<keyword evidence="2" id="KW-1185">Reference proteome</keyword>
<evidence type="ECO:0000313" key="2">
    <source>
        <dbReference type="Proteomes" id="UP001060085"/>
    </source>
</evidence>
<protein>
    <submittedName>
        <fullName evidence="1">Uncharacterized protein</fullName>
    </submittedName>
</protein>
<proteinExistence type="predicted"/>
<dbReference type="Proteomes" id="UP001060085">
    <property type="component" value="Linkage Group LG07"/>
</dbReference>
<accession>A0ACB9ZUL1</accession>
<dbReference type="EMBL" id="CM044707">
    <property type="protein sequence ID" value="KAI5652317.1"/>
    <property type="molecule type" value="Genomic_DNA"/>
</dbReference>
<reference evidence="2" key="1">
    <citation type="journal article" date="2023" name="Nat. Plants">
        <title>Single-cell RNA sequencing provides a high-resolution roadmap for understanding the multicellular compartmentation of specialized metabolism.</title>
        <authorList>
            <person name="Sun S."/>
            <person name="Shen X."/>
            <person name="Li Y."/>
            <person name="Li Y."/>
            <person name="Wang S."/>
            <person name="Li R."/>
            <person name="Zhang H."/>
            <person name="Shen G."/>
            <person name="Guo B."/>
            <person name="Wei J."/>
            <person name="Xu J."/>
            <person name="St-Pierre B."/>
            <person name="Chen S."/>
            <person name="Sun C."/>
        </authorList>
    </citation>
    <scope>NUCLEOTIDE SEQUENCE [LARGE SCALE GENOMIC DNA]</scope>
</reference>
<evidence type="ECO:0000313" key="1">
    <source>
        <dbReference type="EMBL" id="KAI5652317.1"/>
    </source>
</evidence>